<evidence type="ECO:0000256" key="1">
    <source>
        <dbReference type="SAM" id="Coils"/>
    </source>
</evidence>
<gene>
    <name evidence="2" type="ORF">PECUL_23A031515</name>
</gene>
<dbReference type="AlphaFoldDB" id="A0AAD1VLZ2"/>
<protein>
    <submittedName>
        <fullName evidence="2">Uncharacterized protein</fullName>
    </submittedName>
</protein>
<name>A0AAD1VLZ2_PELCU</name>
<evidence type="ECO:0000313" key="3">
    <source>
        <dbReference type="Proteomes" id="UP001295444"/>
    </source>
</evidence>
<feature type="coiled-coil region" evidence="1">
    <location>
        <begin position="339"/>
        <end position="426"/>
    </location>
</feature>
<sequence>MSIQVKEQKDSGWNFTQTVLDEKSSTQFIKQLTEKKSTGKENELDNHSTKVKRKAKLSMYPSPGNILHTGRQLHRTPGPGVLPLLPSQVFEPNVAGNISFENLYRTLTQNAFKDTDNRVPSGKQLDRTVVFSNDHEATSNCIGQKMTPMTCERSVNKTKTKAVQDIDRPREVTRRHSELCAKEQGCMKSEVKNHMNEGCTTEGVRGCRKSVHFNRRISELPVKGLNPLRVSGVLRNLPGYECRKEDLEFLKHMENMERTKLLKDELLSLRKERITSNQEKELAVARKEKIENDIQGMRHSYECTVQLGRAFLCKTQNPSSVSSLSDKDVLKRLNPVSIRHVLEDERNQLFNAQEELTRRKQEAPSPANHVQEDMSVRVESCNQRVKEAEHRVQQLQEEIIVLQQQVETTQKEVAEEHLQKKNAQIQSCIKHAYVSEGNHSLTEAERERMDRRLQRVREHIYPRVGIVPLHNIPGGPLCRLQYT</sequence>
<organism evidence="2 3">
    <name type="scientific">Pelobates cultripes</name>
    <name type="common">Western spadefoot toad</name>
    <dbReference type="NCBI Taxonomy" id="61616"/>
    <lineage>
        <taxon>Eukaryota</taxon>
        <taxon>Metazoa</taxon>
        <taxon>Chordata</taxon>
        <taxon>Craniata</taxon>
        <taxon>Vertebrata</taxon>
        <taxon>Euteleostomi</taxon>
        <taxon>Amphibia</taxon>
        <taxon>Batrachia</taxon>
        <taxon>Anura</taxon>
        <taxon>Pelobatoidea</taxon>
        <taxon>Pelobatidae</taxon>
        <taxon>Pelobates</taxon>
    </lineage>
</organism>
<keyword evidence="1" id="KW-0175">Coiled coil</keyword>
<dbReference type="Proteomes" id="UP001295444">
    <property type="component" value="Chromosome 01"/>
</dbReference>
<reference evidence="2" key="1">
    <citation type="submission" date="2022-03" db="EMBL/GenBank/DDBJ databases">
        <authorList>
            <person name="Alioto T."/>
            <person name="Alioto T."/>
            <person name="Gomez Garrido J."/>
        </authorList>
    </citation>
    <scope>NUCLEOTIDE SEQUENCE</scope>
</reference>
<dbReference type="EMBL" id="OW240912">
    <property type="protein sequence ID" value="CAH2219556.1"/>
    <property type="molecule type" value="Genomic_DNA"/>
</dbReference>
<keyword evidence="3" id="KW-1185">Reference proteome</keyword>
<accession>A0AAD1VLZ2</accession>
<proteinExistence type="predicted"/>
<evidence type="ECO:0000313" key="2">
    <source>
        <dbReference type="EMBL" id="CAH2219556.1"/>
    </source>
</evidence>